<evidence type="ECO:0000256" key="1">
    <source>
        <dbReference type="SAM" id="MobiDB-lite"/>
    </source>
</evidence>
<organism evidence="3">
    <name type="scientific">viral metagenome</name>
    <dbReference type="NCBI Taxonomy" id="1070528"/>
    <lineage>
        <taxon>unclassified sequences</taxon>
        <taxon>metagenomes</taxon>
        <taxon>organismal metagenomes</taxon>
    </lineage>
</organism>
<accession>A0A6M3KDE2</accession>
<gene>
    <name evidence="3" type="ORF">MM415A00812_0002</name>
</gene>
<dbReference type="EMBL" id="MT142400">
    <property type="protein sequence ID" value="QJA79947.1"/>
    <property type="molecule type" value="Genomic_DNA"/>
</dbReference>
<name>A0A6M3KDE2_9ZZZZ</name>
<protein>
    <submittedName>
        <fullName evidence="3">Putative VirE domain containing protein</fullName>
    </submittedName>
</protein>
<evidence type="ECO:0000313" key="3">
    <source>
        <dbReference type="EMBL" id="QJA79947.1"/>
    </source>
</evidence>
<reference evidence="3" key="1">
    <citation type="submission" date="2020-03" db="EMBL/GenBank/DDBJ databases">
        <title>The deep terrestrial virosphere.</title>
        <authorList>
            <person name="Holmfeldt K."/>
            <person name="Nilsson E."/>
            <person name="Simone D."/>
            <person name="Lopez-Fernandez M."/>
            <person name="Wu X."/>
            <person name="de Brujin I."/>
            <person name="Lundin D."/>
            <person name="Andersson A."/>
            <person name="Bertilsson S."/>
            <person name="Dopson M."/>
        </authorList>
    </citation>
    <scope>NUCLEOTIDE SEQUENCE</scope>
    <source>
        <strain evidence="3">MM415A00812</strain>
    </source>
</reference>
<dbReference type="PANTHER" id="PTHR34985:SF1">
    <property type="entry name" value="SLR0554 PROTEIN"/>
    <property type="match status" value="1"/>
</dbReference>
<evidence type="ECO:0000259" key="2">
    <source>
        <dbReference type="Pfam" id="PF05272"/>
    </source>
</evidence>
<dbReference type="AlphaFoldDB" id="A0A6M3KDE2"/>
<dbReference type="InterPro" id="IPR027417">
    <property type="entry name" value="P-loop_NTPase"/>
</dbReference>
<dbReference type="Gene3D" id="3.40.50.300">
    <property type="entry name" value="P-loop containing nucleotide triphosphate hydrolases"/>
    <property type="match status" value="1"/>
</dbReference>
<dbReference type="Pfam" id="PF05272">
    <property type="entry name" value="VapE-like_dom"/>
    <property type="match status" value="1"/>
</dbReference>
<dbReference type="PANTHER" id="PTHR34985">
    <property type="entry name" value="SLR0554 PROTEIN"/>
    <property type="match status" value="1"/>
</dbReference>
<proteinExistence type="predicted"/>
<feature type="region of interest" description="Disordered" evidence="1">
    <location>
        <begin position="1"/>
        <end position="33"/>
    </location>
</feature>
<sequence length="457" mass="53593">MDNMSKKKGFEDIPEKSSEEKPKKEKALLDPETSKEIESKKSFKNKLIDVMNYLKGGYEFRYNLFVQKTEYAIKKLGNYYFFDERAYDNIRNEVLFNTGHKIGKDDFSSLLGSSYMAKDYNPIKQYLFALSEWDGIDHFTEFLKRVQLKDEAFRNNFIHVFKKWFVNYIGALVSDPVYNENCLVLVGKQAAGKTRFLMSLIPEYLQLYYTFSGNFDARDKDHIEMLGTKLLIILDEMATLTRTEVETMKNIMSQKVINVRRAYGRAPIHLMRSASFCGSLNDDEFLTDQTGNRRWLPFAVHEIDNSIQYNLEQLYAQGLHLFKSGFRYYFELHEIRELEKHNETFRRIPMEEEMLHVNFRVPTSAEITNGYGIKYMTTTDVVHFLANKDEYRKMNVNDTVLKRMGKSLVKLGYTKAARRIDDNKPPVKVWVLCVFDKTDADAMKRGGNLDENDERLI</sequence>
<feature type="domain" description="Virulence-associated protein E-like" evidence="2">
    <location>
        <begin position="132"/>
        <end position="345"/>
    </location>
</feature>
<dbReference type="InterPro" id="IPR007936">
    <property type="entry name" value="VapE-like_dom"/>
</dbReference>